<dbReference type="CDD" id="cd00534">
    <property type="entry name" value="DHNA_DHNTPE"/>
    <property type="match status" value="1"/>
</dbReference>
<dbReference type="STRING" id="1123404.SAMN02745784_03212"/>
<accession>A0A1M4ZV75</accession>
<dbReference type="InterPro" id="IPR006157">
    <property type="entry name" value="FolB_dom"/>
</dbReference>
<dbReference type="EMBL" id="FQTY01000033">
    <property type="protein sequence ID" value="SHF21904.1"/>
    <property type="molecule type" value="Genomic_DNA"/>
</dbReference>
<evidence type="ECO:0000313" key="12">
    <source>
        <dbReference type="Proteomes" id="UP000184114"/>
    </source>
</evidence>
<dbReference type="GO" id="GO:0005524">
    <property type="term" value="F:ATP binding"/>
    <property type="evidence" value="ECO:0007669"/>
    <property type="project" value="UniProtKB-KW"/>
</dbReference>
<dbReference type="Pfam" id="PF02152">
    <property type="entry name" value="FolB"/>
    <property type="match status" value="1"/>
</dbReference>
<organism evidence="11 12">
    <name type="scientific">Tissierella praeacuta DSM 18095</name>
    <dbReference type="NCBI Taxonomy" id="1123404"/>
    <lineage>
        <taxon>Bacteria</taxon>
        <taxon>Bacillati</taxon>
        <taxon>Bacillota</taxon>
        <taxon>Tissierellia</taxon>
        <taxon>Tissierellales</taxon>
        <taxon>Tissierellaceae</taxon>
        <taxon>Tissierella</taxon>
    </lineage>
</organism>
<evidence type="ECO:0000256" key="8">
    <source>
        <dbReference type="ARBA" id="ARBA00022909"/>
    </source>
</evidence>
<dbReference type="NCBIfam" id="TIGR00526">
    <property type="entry name" value="folB_dom"/>
    <property type="match status" value="1"/>
</dbReference>
<keyword evidence="6 11" id="KW-0418">Kinase</keyword>
<proteinExistence type="inferred from homology"/>
<keyword evidence="9" id="KW-0456">Lyase</keyword>
<evidence type="ECO:0000313" key="11">
    <source>
        <dbReference type="EMBL" id="SHF21904.1"/>
    </source>
</evidence>
<dbReference type="Pfam" id="PF01288">
    <property type="entry name" value="HPPK"/>
    <property type="match status" value="1"/>
</dbReference>
<keyword evidence="7" id="KW-0067">ATP-binding</keyword>
<dbReference type="GO" id="GO:0004150">
    <property type="term" value="F:dihydroneopterin aldolase activity"/>
    <property type="evidence" value="ECO:0007669"/>
    <property type="project" value="UniProtKB-UniRule"/>
</dbReference>
<dbReference type="EC" id="2.7.6.3" evidence="9"/>
<dbReference type="Gene3D" id="3.30.70.560">
    <property type="entry name" value="7,8-Dihydro-6-hydroxymethylpterin-pyrophosphokinase HPPK"/>
    <property type="match status" value="1"/>
</dbReference>
<dbReference type="RefSeq" id="WP_072978129.1">
    <property type="nucleotide sequence ID" value="NZ_FQTY01000033.1"/>
</dbReference>
<keyword evidence="5" id="KW-0547">Nucleotide-binding</keyword>
<dbReference type="GO" id="GO:0046656">
    <property type="term" value="P:folic acid biosynthetic process"/>
    <property type="evidence" value="ECO:0007669"/>
    <property type="project" value="UniProtKB-UniRule"/>
</dbReference>
<dbReference type="InterPro" id="IPR035907">
    <property type="entry name" value="Hppk_sf"/>
</dbReference>
<dbReference type="AlphaFoldDB" id="A0A1M4ZV75"/>
<comment type="catalytic activity">
    <reaction evidence="9">
        <text>7,8-dihydroneopterin = 6-hydroxymethyl-7,8-dihydropterin + glycolaldehyde</text>
        <dbReference type="Rhea" id="RHEA:10540"/>
        <dbReference type="ChEBI" id="CHEBI:17001"/>
        <dbReference type="ChEBI" id="CHEBI:17071"/>
        <dbReference type="ChEBI" id="CHEBI:44841"/>
        <dbReference type="EC" id="4.1.2.25"/>
    </reaction>
</comment>
<evidence type="ECO:0000259" key="10">
    <source>
        <dbReference type="PROSITE" id="PS00794"/>
    </source>
</evidence>
<dbReference type="UniPathway" id="UPA00077">
    <property type="reaction ID" value="UER00154"/>
</dbReference>
<evidence type="ECO:0000256" key="3">
    <source>
        <dbReference type="ARBA" id="ARBA00009640"/>
    </source>
</evidence>
<comment type="similarity">
    <text evidence="3">In the N-terminal section; belongs to the DHNA family.</text>
</comment>
<dbReference type="NCBIfam" id="TIGR00525">
    <property type="entry name" value="folB"/>
    <property type="match status" value="1"/>
</dbReference>
<keyword evidence="8 9" id="KW-0289">Folate biosynthesis</keyword>
<comment type="function">
    <text evidence="9">Catalyzes the conversion of 7,8-dihydroneopterin to 6-hydroxymethyl-7,8-dihydropterin.</text>
</comment>
<evidence type="ECO:0000256" key="6">
    <source>
        <dbReference type="ARBA" id="ARBA00022777"/>
    </source>
</evidence>
<dbReference type="GO" id="GO:0016301">
    <property type="term" value="F:kinase activity"/>
    <property type="evidence" value="ECO:0007669"/>
    <property type="project" value="UniProtKB-KW"/>
</dbReference>
<evidence type="ECO:0000256" key="5">
    <source>
        <dbReference type="ARBA" id="ARBA00022741"/>
    </source>
</evidence>
<feature type="domain" description="7,8-dihydro-6-hydroxymethylpterin-pyrophosphokinase" evidence="10">
    <location>
        <begin position="204"/>
        <end position="215"/>
    </location>
</feature>
<dbReference type="Proteomes" id="UP000184114">
    <property type="component" value="Unassembled WGS sequence"/>
</dbReference>
<keyword evidence="4" id="KW-0808">Transferase</keyword>
<evidence type="ECO:0000256" key="1">
    <source>
        <dbReference type="ARBA" id="ARBA00000198"/>
    </source>
</evidence>
<dbReference type="SUPFAM" id="SSF55083">
    <property type="entry name" value="6-hydroxymethyl-7,8-dihydropterin pyrophosphokinase, HPPK"/>
    <property type="match status" value="1"/>
</dbReference>
<dbReference type="NCBIfam" id="TIGR01498">
    <property type="entry name" value="folK"/>
    <property type="match status" value="1"/>
</dbReference>
<comment type="pathway">
    <text evidence="2">Cofactor biosynthesis; tetrahydrofolate biosynthesis; 2-amino-4-hydroxy-6-hydroxymethyl-7,8-dihydropteridine diphosphate from 7,8-dihydroneopterin triphosphate: step 4/4.</text>
</comment>
<dbReference type="PROSITE" id="PS00794">
    <property type="entry name" value="HPPK"/>
    <property type="match status" value="1"/>
</dbReference>
<dbReference type="PANTHER" id="PTHR43071">
    <property type="entry name" value="2-AMINO-4-HYDROXY-6-HYDROXYMETHYLDIHYDROPTERIDINE PYROPHOSPHOKINASE"/>
    <property type="match status" value="1"/>
</dbReference>
<evidence type="ECO:0000256" key="9">
    <source>
        <dbReference type="RuleBase" id="RU362079"/>
    </source>
</evidence>
<dbReference type="GeneID" id="90995514"/>
<dbReference type="SUPFAM" id="SSF55620">
    <property type="entry name" value="Tetrahydrobiopterin biosynthesis enzymes-like"/>
    <property type="match status" value="1"/>
</dbReference>
<dbReference type="Gene3D" id="3.30.1130.10">
    <property type="match status" value="1"/>
</dbReference>
<dbReference type="InterPro" id="IPR006156">
    <property type="entry name" value="Dihydroneopterin_aldolase"/>
</dbReference>
<comment type="similarity">
    <text evidence="9">Belongs to the DHNA family.</text>
</comment>
<evidence type="ECO:0000256" key="7">
    <source>
        <dbReference type="ARBA" id="ARBA00022840"/>
    </source>
</evidence>
<dbReference type="CDD" id="cd00483">
    <property type="entry name" value="HPPK"/>
    <property type="match status" value="1"/>
</dbReference>
<dbReference type="GO" id="GO:0046654">
    <property type="term" value="P:tetrahydrofolate biosynthetic process"/>
    <property type="evidence" value="ECO:0007669"/>
    <property type="project" value="UniProtKB-UniRule"/>
</dbReference>
<sequence>MDKIKISGITVYAYHGVLQSEKELGQTLFIDCEFAIDTSLCNDKIENTVNYGEVSCVIASFCRENRFDLLETLANKLSIHLLLNYPLIEEVSITIHKPHAPISTPFTDVTLTVTRRYNTCYLGVGSNLGDRKSNLLLVEHEIENDENIILLKKSSYIETEPYGILNQPNFMNGVLKIRTVYTPKELLYFCKNIEKKAGRTKTRHWGERTLDVDILFYGDMIYWKDDLKIPHPEICKREFVLKPFVEIEPYFIHPIEHINMQSLLQRLKKEI</sequence>
<dbReference type="GO" id="GO:0003848">
    <property type="term" value="F:2-amino-4-hydroxy-6-hydroxymethyldihydropteridine diphosphokinase activity"/>
    <property type="evidence" value="ECO:0007669"/>
    <property type="project" value="UniProtKB-EC"/>
</dbReference>
<keyword evidence="12" id="KW-1185">Reference proteome</keyword>
<comment type="catalytic activity">
    <reaction evidence="1">
        <text>6-hydroxymethyl-7,8-dihydropterin + ATP = (7,8-dihydropterin-6-yl)methyl diphosphate + AMP + H(+)</text>
        <dbReference type="Rhea" id="RHEA:11412"/>
        <dbReference type="ChEBI" id="CHEBI:15378"/>
        <dbReference type="ChEBI" id="CHEBI:30616"/>
        <dbReference type="ChEBI" id="CHEBI:44841"/>
        <dbReference type="ChEBI" id="CHEBI:72950"/>
        <dbReference type="ChEBI" id="CHEBI:456215"/>
        <dbReference type="EC" id="2.7.6.3"/>
    </reaction>
</comment>
<evidence type="ECO:0000256" key="2">
    <source>
        <dbReference type="ARBA" id="ARBA00005051"/>
    </source>
</evidence>
<dbReference type="InterPro" id="IPR000550">
    <property type="entry name" value="Hppk"/>
</dbReference>
<reference evidence="12" key="1">
    <citation type="submission" date="2016-11" db="EMBL/GenBank/DDBJ databases">
        <authorList>
            <person name="Varghese N."/>
            <person name="Submissions S."/>
        </authorList>
    </citation>
    <scope>NUCLEOTIDE SEQUENCE [LARGE SCALE GENOMIC DNA]</scope>
    <source>
        <strain evidence="12">DSM 18095</strain>
    </source>
</reference>
<comment type="pathway">
    <text evidence="9">Cofactor biosynthesis; tetrahydrofolate biosynthesis; 2-amino-4-hydroxy-6-hydroxymethyl-7,8-dihydropteridine diphosphate from 7,8-dihydroneopterin triphosphate: step 3/4.</text>
</comment>
<dbReference type="InterPro" id="IPR043133">
    <property type="entry name" value="GTP-CH-I_C/QueF"/>
</dbReference>
<dbReference type="SMART" id="SM00905">
    <property type="entry name" value="FolB"/>
    <property type="match status" value="1"/>
</dbReference>
<dbReference type="EC" id="4.1.2.25" evidence="9"/>
<protein>
    <recommendedName>
        <fullName evidence="9">Bifunctional folate synthesis protein</fullName>
    </recommendedName>
    <domain>
        <recommendedName>
            <fullName evidence="9">Dihydroneopterin aldolase</fullName>
            <shortName evidence="9">DHNA</shortName>
            <ecNumber evidence="9">4.1.2.25</ecNumber>
        </recommendedName>
        <alternativeName>
            <fullName evidence="9">7,8-dihydroneopterin aldolase</fullName>
        </alternativeName>
    </domain>
    <domain>
        <recommendedName>
            <fullName evidence="9">2-amino-4-hydroxy-6-hydroxymethyldihydropteridine pyrophosphokinase</fullName>
            <ecNumber evidence="9">2.7.6.3</ecNumber>
        </recommendedName>
        <alternativeName>
            <fullName evidence="9">6-hydroxymethyl-7,8-dihydropterin pyrophosphokinase</fullName>
            <shortName evidence="9">PPPK</shortName>
        </alternativeName>
        <alternativeName>
            <fullName evidence="9">7,8-dihydro-6-hydroxymethylpterin pyrophosphokinase</fullName>
            <shortName evidence="9">HPPK</shortName>
        </alternativeName>
    </domain>
</protein>
<gene>
    <name evidence="11" type="ORF">SAMN02745784_03212</name>
</gene>
<evidence type="ECO:0000256" key="4">
    <source>
        <dbReference type="ARBA" id="ARBA00022679"/>
    </source>
</evidence>
<name>A0A1M4ZV75_9FIRM</name>
<dbReference type="PANTHER" id="PTHR43071:SF1">
    <property type="entry name" value="2-AMINO-4-HYDROXY-6-HYDROXYMETHYLDIHYDROPTERIDINE PYROPHOSPHOKINASE"/>
    <property type="match status" value="1"/>
</dbReference>